<comment type="catalytic activity">
    <reaction evidence="1">
        <text>a monocarboxylic acid amide + H2O = a monocarboxylate + NH4(+)</text>
        <dbReference type="Rhea" id="RHEA:12020"/>
        <dbReference type="ChEBI" id="CHEBI:15377"/>
        <dbReference type="ChEBI" id="CHEBI:28938"/>
        <dbReference type="ChEBI" id="CHEBI:35757"/>
        <dbReference type="ChEBI" id="CHEBI:83628"/>
        <dbReference type="EC" id="3.5.1.4"/>
    </reaction>
</comment>
<evidence type="ECO:0000256" key="3">
    <source>
        <dbReference type="ARBA" id="ARBA00012922"/>
    </source>
</evidence>
<dbReference type="GeneID" id="8106083"/>
<dbReference type="HOGENOM" id="CLU_009600_9_2_1"/>
<dbReference type="InterPro" id="IPR020556">
    <property type="entry name" value="Amidase_CS"/>
</dbReference>
<dbReference type="GO" id="GO:0004040">
    <property type="term" value="F:amidase activity"/>
    <property type="evidence" value="ECO:0007669"/>
    <property type="project" value="UniProtKB-EC"/>
</dbReference>
<reference evidence="8" key="1">
    <citation type="journal article" date="2015" name="Genome Announc.">
        <title>Genome sequence of the AIDS-associated pathogen Penicillium marneffei (ATCC18224) and its near taxonomic relative Talaromyces stipitatus (ATCC10500).</title>
        <authorList>
            <person name="Nierman W.C."/>
            <person name="Fedorova-Abrams N.D."/>
            <person name="Andrianopoulos A."/>
        </authorList>
    </citation>
    <scope>NUCLEOTIDE SEQUENCE [LARGE SCALE GENOMIC DNA]</scope>
    <source>
        <strain evidence="8">ATCC 10500 / CBS 375.48 / QM 6759 / NRRL 1006</strain>
    </source>
</reference>
<evidence type="ECO:0000313" key="7">
    <source>
        <dbReference type="EMBL" id="EED21246.1"/>
    </source>
</evidence>
<feature type="active site" description="Charge relay system" evidence="5">
    <location>
        <position position="154"/>
    </location>
</feature>
<evidence type="ECO:0000313" key="8">
    <source>
        <dbReference type="Proteomes" id="UP000001745"/>
    </source>
</evidence>
<evidence type="ECO:0000256" key="1">
    <source>
        <dbReference type="ARBA" id="ARBA00001311"/>
    </source>
</evidence>
<dbReference type="InParanoid" id="B8M0E9"/>
<dbReference type="Proteomes" id="UP000001745">
    <property type="component" value="Unassembled WGS sequence"/>
</dbReference>
<evidence type="ECO:0000256" key="2">
    <source>
        <dbReference type="ARBA" id="ARBA00009199"/>
    </source>
</evidence>
<gene>
    <name evidence="7" type="ORF">TSTA_084770</name>
</gene>
<sequence>MAQPAYIDISTSKWEQVSSSLIPAEWRLDDKYIPRGMRLSPSDSVHKFNEFGDEYETSLFDIPRKCGILTAREVRITEGYDVQSLLKEIAEKGLSAEEVTLAFCKRTAIAQQLTRCITEPLFSSALAQARQLDDHLARTGQTVGLFHGLPVSVKDNFNIKGVDSSLGVAALSFRPATQNAALVDLLHSLGAVIIAKTNIPQTLGLLDSVNHVFGRTLNPSNPQLTPGGSSGGEGVLVAMRGSMIGFGTDLGGSIRIPAMCNNIYGMKPSVGRISYEGQTGFGLGGSLHVALKPTAGPIARSVQDIDFVMRELVPRGEVFANDCIPGFWPSTSVQSMKKLRVGILRHDGLVTPLPPITNILNEVGRILANSKIVDIEVVDIPTPPIMKDCFVNAGRLMSVDGSIPMLDLIFSTDEPLVPSLKGMSRRKPYTIEELCSMNAQREKIEIEMRKSLWSLPPSSASGQIGHVDAIILPVAAHPVPRHDQYGCVSYTSAFNLLDYPAGVIPVRKMTEADLRLEMNPGEKVLSRWDANNKKLWQGDRSVYLNSPLSVQVVTPKLHDYELCQAMSIIDSTLKDHYGQKEGNRAML</sequence>
<feature type="domain" description="Amidase" evidence="6">
    <location>
        <begin position="98"/>
        <end position="563"/>
    </location>
</feature>
<dbReference type="Pfam" id="PF01425">
    <property type="entry name" value="Amidase"/>
    <property type="match status" value="1"/>
</dbReference>
<name>B8M0E9_TALSN</name>
<evidence type="ECO:0000256" key="4">
    <source>
        <dbReference type="ARBA" id="ARBA00022801"/>
    </source>
</evidence>
<feature type="active site" description="Acyl-ester intermediate" evidence="5">
    <location>
        <position position="253"/>
    </location>
</feature>
<dbReference type="PANTHER" id="PTHR46072">
    <property type="entry name" value="AMIDASE-RELATED-RELATED"/>
    <property type="match status" value="1"/>
</dbReference>
<dbReference type="SUPFAM" id="SSF75304">
    <property type="entry name" value="Amidase signature (AS) enzymes"/>
    <property type="match status" value="1"/>
</dbReference>
<accession>B8M0E9</accession>
<dbReference type="OrthoDB" id="6428749at2759"/>
<dbReference type="OMA" id="GIPTEWR"/>
<dbReference type="EC" id="3.5.1.4" evidence="3"/>
<dbReference type="STRING" id="441959.B8M0E9"/>
<dbReference type="EMBL" id="EQ962653">
    <property type="protein sequence ID" value="EED21246.1"/>
    <property type="molecule type" value="Genomic_DNA"/>
</dbReference>
<dbReference type="PhylomeDB" id="B8M0E9"/>
<evidence type="ECO:0000259" key="6">
    <source>
        <dbReference type="Pfam" id="PF01425"/>
    </source>
</evidence>
<keyword evidence="4" id="KW-0378">Hydrolase</keyword>
<feature type="active site" description="Charge relay system" evidence="5">
    <location>
        <position position="229"/>
    </location>
</feature>
<dbReference type="PANTHER" id="PTHR46072:SF6">
    <property type="entry name" value="AMIDASE, PUTATIVE (AFU_ORTHOLOGUE AFUA_1G14530)-RELATED"/>
    <property type="match status" value="1"/>
</dbReference>
<organism evidence="7 8">
    <name type="scientific">Talaromyces stipitatus (strain ATCC 10500 / CBS 375.48 / QM 6759 / NRRL 1006)</name>
    <name type="common">Penicillium stipitatum</name>
    <dbReference type="NCBI Taxonomy" id="441959"/>
    <lineage>
        <taxon>Eukaryota</taxon>
        <taxon>Fungi</taxon>
        <taxon>Dikarya</taxon>
        <taxon>Ascomycota</taxon>
        <taxon>Pezizomycotina</taxon>
        <taxon>Eurotiomycetes</taxon>
        <taxon>Eurotiomycetidae</taxon>
        <taxon>Eurotiales</taxon>
        <taxon>Trichocomaceae</taxon>
        <taxon>Talaromyces</taxon>
        <taxon>Talaromyces sect. Talaromyces</taxon>
    </lineage>
</organism>
<dbReference type="RefSeq" id="XP_002478209.1">
    <property type="nucleotide sequence ID" value="XM_002478164.1"/>
</dbReference>
<dbReference type="Gene3D" id="3.90.1300.10">
    <property type="entry name" value="Amidase signature (AS) domain"/>
    <property type="match status" value="1"/>
</dbReference>
<protein>
    <recommendedName>
        <fullName evidence="3">amidase</fullName>
        <ecNumber evidence="3">3.5.1.4</ecNumber>
    </recommendedName>
</protein>
<keyword evidence="8" id="KW-1185">Reference proteome</keyword>
<dbReference type="PIRSF" id="PIRSF001221">
    <property type="entry name" value="Amidase_fungi"/>
    <property type="match status" value="1"/>
</dbReference>
<dbReference type="VEuPathDB" id="FungiDB:TSTA_084770"/>
<dbReference type="eggNOG" id="KOG1212">
    <property type="taxonomic scope" value="Eukaryota"/>
</dbReference>
<comment type="similarity">
    <text evidence="2">Belongs to the amidase family.</text>
</comment>
<proteinExistence type="inferred from homology"/>
<evidence type="ECO:0000256" key="5">
    <source>
        <dbReference type="PIRSR" id="PIRSR001221-1"/>
    </source>
</evidence>
<dbReference type="AlphaFoldDB" id="B8M0E9"/>
<dbReference type="InterPro" id="IPR023631">
    <property type="entry name" value="Amidase_dom"/>
</dbReference>
<dbReference type="InterPro" id="IPR036928">
    <property type="entry name" value="AS_sf"/>
</dbReference>
<dbReference type="PROSITE" id="PS00571">
    <property type="entry name" value="AMIDASES"/>
    <property type="match status" value="1"/>
</dbReference>